<feature type="region of interest" description="Disordered" evidence="1">
    <location>
        <begin position="23"/>
        <end position="76"/>
    </location>
</feature>
<evidence type="ECO:0000256" key="2">
    <source>
        <dbReference type="SAM" id="SignalP"/>
    </source>
</evidence>
<evidence type="ECO:0000256" key="1">
    <source>
        <dbReference type="SAM" id="MobiDB-lite"/>
    </source>
</evidence>
<reference evidence="3" key="1">
    <citation type="journal article" date="2021" name="PeerJ">
        <title>Extensive microbial diversity within the chicken gut microbiome revealed by metagenomics and culture.</title>
        <authorList>
            <person name="Gilroy R."/>
            <person name="Ravi A."/>
            <person name="Getino M."/>
            <person name="Pursley I."/>
            <person name="Horton D.L."/>
            <person name="Alikhan N.F."/>
            <person name="Baker D."/>
            <person name="Gharbi K."/>
            <person name="Hall N."/>
            <person name="Watson M."/>
            <person name="Adriaenssens E.M."/>
            <person name="Foster-Nyarko E."/>
            <person name="Jarju S."/>
            <person name="Secka A."/>
            <person name="Antonio M."/>
            <person name="Oren A."/>
            <person name="Chaudhuri R.R."/>
            <person name="La Ragione R."/>
            <person name="Hildebrand F."/>
            <person name="Pallen M.J."/>
        </authorList>
    </citation>
    <scope>NUCLEOTIDE SEQUENCE</scope>
    <source>
        <strain evidence="3">14975</strain>
    </source>
</reference>
<accession>A0A9D1VCC5</accession>
<sequence>MMRLSCLLLLPGLALNLAAQEPPSADGLLMTPNSSEESSEGDQAHHPLPPMPDDELFAEEELPEASQEDGTAPSAAEDPIARHIARGVQLLESLEAMMASVGDRESADKVADRLGLLSRELQKWVQGFAALPALDEEEGRAYCDRYLSTVRDLNDRIREQGSRLSAAQYYGSVKLAQELQRLVLTMRK</sequence>
<comment type="caution">
    <text evidence="3">The sequence shown here is derived from an EMBL/GenBank/DDBJ whole genome shotgun (WGS) entry which is preliminary data.</text>
</comment>
<proteinExistence type="predicted"/>
<dbReference type="EMBL" id="DXFQ01000133">
    <property type="protein sequence ID" value="HIX20367.1"/>
    <property type="molecule type" value="Genomic_DNA"/>
</dbReference>
<feature type="chain" id="PRO_5039600093" evidence="2">
    <location>
        <begin position="20"/>
        <end position="188"/>
    </location>
</feature>
<reference evidence="3" key="2">
    <citation type="submission" date="2021-04" db="EMBL/GenBank/DDBJ databases">
        <authorList>
            <person name="Gilroy R."/>
        </authorList>
    </citation>
    <scope>NUCLEOTIDE SEQUENCE</scope>
    <source>
        <strain evidence="3">14975</strain>
    </source>
</reference>
<feature type="compositionally biased region" description="Acidic residues" evidence="1">
    <location>
        <begin position="52"/>
        <end position="67"/>
    </location>
</feature>
<dbReference type="Proteomes" id="UP000823964">
    <property type="component" value="Unassembled WGS sequence"/>
</dbReference>
<dbReference type="AlphaFoldDB" id="A0A9D1VCC5"/>
<organism evidence="3 4">
    <name type="scientific">Candidatus Akkermansia intestinigallinarum</name>
    <dbReference type="NCBI Taxonomy" id="2838431"/>
    <lineage>
        <taxon>Bacteria</taxon>
        <taxon>Pseudomonadati</taxon>
        <taxon>Verrucomicrobiota</taxon>
        <taxon>Verrucomicrobiia</taxon>
        <taxon>Verrucomicrobiales</taxon>
        <taxon>Akkermansiaceae</taxon>
        <taxon>Akkermansia</taxon>
    </lineage>
</organism>
<protein>
    <submittedName>
        <fullName evidence="3">Uncharacterized protein</fullName>
    </submittedName>
</protein>
<evidence type="ECO:0000313" key="4">
    <source>
        <dbReference type="Proteomes" id="UP000823964"/>
    </source>
</evidence>
<gene>
    <name evidence="3" type="ORF">H9862_07185</name>
</gene>
<evidence type="ECO:0000313" key="3">
    <source>
        <dbReference type="EMBL" id="HIX20367.1"/>
    </source>
</evidence>
<feature type="signal peptide" evidence="2">
    <location>
        <begin position="1"/>
        <end position="19"/>
    </location>
</feature>
<keyword evidence="2" id="KW-0732">Signal</keyword>
<name>A0A9D1VCC5_9BACT</name>